<reference evidence="6" key="1">
    <citation type="submission" date="2023-10" db="EMBL/GenBank/DDBJ databases">
        <title>Genome assembly of Pristionchus species.</title>
        <authorList>
            <person name="Yoshida K."/>
            <person name="Sommer R.J."/>
        </authorList>
    </citation>
    <scope>NUCLEOTIDE SEQUENCE</scope>
    <source>
        <strain evidence="6">RS5133</strain>
    </source>
</reference>
<dbReference type="PROSITE" id="PS50600">
    <property type="entry name" value="ULP_PROTEASE"/>
    <property type="match status" value="1"/>
</dbReference>
<evidence type="ECO:0000256" key="4">
    <source>
        <dbReference type="ARBA" id="ARBA00022807"/>
    </source>
</evidence>
<dbReference type="Proteomes" id="UP001432322">
    <property type="component" value="Unassembled WGS sequence"/>
</dbReference>
<evidence type="ECO:0000313" key="7">
    <source>
        <dbReference type="Proteomes" id="UP001432322"/>
    </source>
</evidence>
<evidence type="ECO:0000256" key="1">
    <source>
        <dbReference type="ARBA" id="ARBA00005234"/>
    </source>
</evidence>
<dbReference type="SUPFAM" id="SSF54001">
    <property type="entry name" value="Cysteine proteinases"/>
    <property type="match status" value="1"/>
</dbReference>
<dbReference type="InterPro" id="IPR003653">
    <property type="entry name" value="Peptidase_C48_C"/>
</dbReference>
<dbReference type="PANTHER" id="PTHR12606">
    <property type="entry name" value="SENTRIN/SUMO-SPECIFIC PROTEASE"/>
    <property type="match status" value="1"/>
</dbReference>
<dbReference type="GO" id="GO:0006508">
    <property type="term" value="P:proteolysis"/>
    <property type="evidence" value="ECO:0007669"/>
    <property type="project" value="UniProtKB-KW"/>
</dbReference>
<evidence type="ECO:0000256" key="2">
    <source>
        <dbReference type="ARBA" id="ARBA00022670"/>
    </source>
</evidence>
<accession>A0AAV5WUL0</accession>
<keyword evidence="3" id="KW-0378">Hydrolase</keyword>
<dbReference type="AlphaFoldDB" id="A0AAV5WUL0"/>
<dbReference type="GO" id="GO:0016926">
    <property type="term" value="P:protein desumoylation"/>
    <property type="evidence" value="ECO:0007669"/>
    <property type="project" value="TreeGrafter"/>
</dbReference>
<organism evidence="6 7">
    <name type="scientific">Pristionchus fissidentatus</name>
    <dbReference type="NCBI Taxonomy" id="1538716"/>
    <lineage>
        <taxon>Eukaryota</taxon>
        <taxon>Metazoa</taxon>
        <taxon>Ecdysozoa</taxon>
        <taxon>Nematoda</taxon>
        <taxon>Chromadorea</taxon>
        <taxon>Rhabditida</taxon>
        <taxon>Rhabditina</taxon>
        <taxon>Diplogasteromorpha</taxon>
        <taxon>Diplogasteroidea</taxon>
        <taxon>Neodiplogasteridae</taxon>
        <taxon>Pristionchus</taxon>
    </lineage>
</organism>
<dbReference type="GO" id="GO:0016929">
    <property type="term" value="F:deSUMOylase activity"/>
    <property type="evidence" value="ECO:0007669"/>
    <property type="project" value="TreeGrafter"/>
</dbReference>
<evidence type="ECO:0000256" key="3">
    <source>
        <dbReference type="ARBA" id="ARBA00022801"/>
    </source>
</evidence>
<dbReference type="GO" id="GO:0005634">
    <property type="term" value="C:nucleus"/>
    <property type="evidence" value="ECO:0007669"/>
    <property type="project" value="TreeGrafter"/>
</dbReference>
<evidence type="ECO:0000259" key="5">
    <source>
        <dbReference type="PROSITE" id="PS50600"/>
    </source>
</evidence>
<proteinExistence type="inferred from homology"/>
<evidence type="ECO:0000313" key="6">
    <source>
        <dbReference type="EMBL" id="GMT35884.1"/>
    </source>
</evidence>
<sequence length="184" mass="21871">ADAFNEYQKKRKAELAIVPKMNEEEGNVLLEEERKEWDKDYQNLLQSNRSDFPPKCLQEIETLRQGQHWGYKVASNVRVSDLRQLISYDIINDMVIDEYMHRIMEDSKRNEGGNKVYVLNHHTFNNMSDENGLKLLRKANKRNLFTFNTIFFPIHREGDHWALIVIKTDEMVVKYYDTLGWNAD</sequence>
<protein>
    <recommendedName>
        <fullName evidence="5">Ubiquitin-like protease family profile domain-containing protein</fullName>
    </recommendedName>
</protein>
<dbReference type="InterPro" id="IPR038765">
    <property type="entry name" value="Papain-like_cys_pep_sf"/>
</dbReference>
<feature type="domain" description="Ubiquitin-like protease family profile" evidence="5">
    <location>
        <begin position="75"/>
        <end position="184"/>
    </location>
</feature>
<comment type="caution">
    <text evidence="6">The sequence shown here is derived from an EMBL/GenBank/DDBJ whole genome shotgun (WGS) entry which is preliminary data.</text>
</comment>
<name>A0AAV5WUL0_9BILA</name>
<dbReference type="EMBL" id="BTSY01000007">
    <property type="protein sequence ID" value="GMT35884.1"/>
    <property type="molecule type" value="Genomic_DNA"/>
</dbReference>
<keyword evidence="4" id="KW-0788">Thiol protease</keyword>
<gene>
    <name evidence="6" type="ORF">PFISCL1PPCAC_27181</name>
</gene>
<keyword evidence="2" id="KW-0645">Protease</keyword>
<comment type="similarity">
    <text evidence="1">Belongs to the peptidase C48 family.</text>
</comment>
<dbReference type="Gene3D" id="3.40.395.10">
    <property type="entry name" value="Adenoviral Proteinase, Chain A"/>
    <property type="match status" value="1"/>
</dbReference>
<dbReference type="PANTHER" id="PTHR12606:SF141">
    <property type="entry name" value="GH15225P-RELATED"/>
    <property type="match status" value="1"/>
</dbReference>
<feature type="non-terminal residue" evidence="6">
    <location>
        <position position="184"/>
    </location>
</feature>
<keyword evidence="7" id="KW-1185">Reference proteome</keyword>
<dbReference type="Pfam" id="PF02902">
    <property type="entry name" value="Peptidase_C48"/>
    <property type="match status" value="1"/>
</dbReference>
<feature type="non-terminal residue" evidence="6">
    <location>
        <position position="1"/>
    </location>
</feature>